<reference evidence="5" key="1">
    <citation type="submission" date="2015-10" db="EMBL/GenBank/DDBJ databases">
        <authorList>
            <person name="Gilbert D.G."/>
        </authorList>
    </citation>
    <scope>NUCLEOTIDE SEQUENCE</scope>
    <source>
        <strain evidence="5">Phyl III-seqv23</strain>
    </source>
</reference>
<keyword evidence="2" id="KW-0805">Transcription regulation</keyword>
<comment type="similarity">
    <text evidence="1">Belongs to the LysR transcriptional regulatory family.</text>
</comment>
<dbReference type="SUPFAM" id="SSF46785">
    <property type="entry name" value="Winged helix' DNA-binding domain"/>
    <property type="match status" value="1"/>
</dbReference>
<dbReference type="PRINTS" id="PR00039">
    <property type="entry name" value="HTHLYSR"/>
</dbReference>
<dbReference type="Gene3D" id="3.40.190.10">
    <property type="entry name" value="Periplasmic binding protein-like II"/>
    <property type="match status" value="2"/>
</dbReference>
<keyword evidence="4" id="KW-0804">Transcription</keyword>
<dbReference type="Gene3D" id="1.10.10.10">
    <property type="entry name" value="Winged helix-like DNA-binding domain superfamily/Winged helix DNA-binding domain"/>
    <property type="match status" value="1"/>
</dbReference>
<dbReference type="Pfam" id="PF00126">
    <property type="entry name" value="HTH_1"/>
    <property type="match status" value="1"/>
</dbReference>
<protein>
    <submittedName>
        <fullName evidence="5">Uncharacterized HTH-type transcriptional regulator YnfL</fullName>
    </submittedName>
</protein>
<evidence type="ECO:0000256" key="2">
    <source>
        <dbReference type="ARBA" id="ARBA00023015"/>
    </source>
</evidence>
<evidence type="ECO:0000256" key="4">
    <source>
        <dbReference type="ARBA" id="ARBA00023163"/>
    </source>
</evidence>
<dbReference type="EMBL" id="LN899824">
    <property type="protein sequence ID" value="CUV30216.1"/>
    <property type="molecule type" value="Genomic_DNA"/>
</dbReference>
<evidence type="ECO:0000313" key="5">
    <source>
        <dbReference type="EMBL" id="CUV30216.1"/>
    </source>
</evidence>
<dbReference type="AlphaFoldDB" id="A0A0S4V6U9"/>
<dbReference type="GO" id="GO:0003677">
    <property type="term" value="F:DNA binding"/>
    <property type="evidence" value="ECO:0007669"/>
    <property type="project" value="UniProtKB-KW"/>
</dbReference>
<dbReference type="PANTHER" id="PTHR30346">
    <property type="entry name" value="TRANSCRIPTIONAL DUAL REGULATOR HCAR-RELATED"/>
    <property type="match status" value="1"/>
</dbReference>
<dbReference type="InterPro" id="IPR000847">
    <property type="entry name" value="LysR_HTH_N"/>
</dbReference>
<organism evidence="5">
    <name type="scientific">Ralstonia solanacearum</name>
    <name type="common">Pseudomonas solanacearum</name>
    <dbReference type="NCBI Taxonomy" id="305"/>
    <lineage>
        <taxon>Bacteria</taxon>
        <taxon>Pseudomonadati</taxon>
        <taxon>Pseudomonadota</taxon>
        <taxon>Betaproteobacteria</taxon>
        <taxon>Burkholderiales</taxon>
        <taxon>Burkholderiaceae</taxon>
        <taxon>Ralstonia</taxon>
        <taxon>Ralstonia solanacearum species complex</taxon>
    </lineage>
</organism>
<dbReference type="CDD" id="cd08414">
    <property type="entry name" value="PBP2_LTTR_aromatics_like"/>
    <property type="match status" value="1"/>
</dbReference>
<accession>A0A0S4V6U9</accession>
<dbReference type="Pfam" id="PF03466">
    <property type="entry name" value="LysR_substrate"/>
    <property type="match status" value="1"/>
</dbReference>
<dbReference type="SUPFAM" id="SSF53850">
    <property type="entry name" value="Periplasmic binding protein-like II"/>
    <property type="match status" value="1"/>
</dbReference>
<evidence type="ECO:0000256" key="1">
    <source>
        <dbReference type="ARBA" id="ARBA00009437"/>
    </source>
</evidence>
<evidence type="ECO:0000256" key="3">
    <source>
        <dbReference type="ARBA" id="ARBA00023125"/>
    </source>
</evidence>
<dbReference type="InterPro" id="IPR005119">
    <property type="entry name" value="LysR_subst-bd"/>
</dbReference>
<dbReference type="InterPro" id="IPR036390">
    <property type="entry name" value="WH_DNA-bd_sf"/>
</dbReference>
<name>A0A0S4V6U9_RALSL</name>
<dbReference type="GO" id="GO:0003700">
    <property type="term" value="F:DNA-binding transcription factor activity"/>
    <property type="evidence" value="ECO:0007669"/>
    <property type="project" value="InterPro"/>
</dbReference>
<dbReference type="GO" id="GO:0032993">
    <property type="term" value="C:protein-DNA complex"/>
    <property type="evidence" value="ECO:0007669"/>
    <property type="project" value="TreeGrafter"/>
</dbReference>
<proteinExistence type="inferred from homology"/>
<dbReference type="InterPro" id="IPR036388">
    <property type="entry name" value="WH-like_DNA-bd_sf"/>
</dbReference>
<keyword evidence="3" id="KW-0238">DNA-binding</keyword>
<gene>
    <name evidence="5" type="primary">ynfL</name>
    <name evidence="5" type="ORF">RUN1985_v1_620004</name>
</gene>
<sequence length="306" mass="33465">MDLRRLRYFVVLAETLHFGRAALRLSIAQPPLSHQIRVLEEELGARLFDRSNRRVELTAAGMALLPEARALLAQAEKASTIAARVERGELGELRIGFTSAAALTQVIPRLILAYRRDWPGVRLSIRELTTQEQLTAMLERRLDFAFVRGTAAPDLPPAFGAVRLFEDAFVVALPPQHPCADNDGPLFVKALANEPFVMYPPESGTGAYEQVLSLCRHAGFAPQVVQEALSAATMVGLVAAGLGVALVPESFQRIEASGVAFRALRDSQAKSAMWLVFRADEVSVREAAFLELAGVIKKPRRSRASV</sequence>
<dbReference type="PROSITE" id="PS50931">
    <property type="entry name" value="HTH_LYSR"/>
    <property type="match status" value="1"/>
</dbReference>
<dbReference type="FunFam" id="1.10.10.10:FF:000001">
    <property type="entry name" value="LysR family transcriptional regulator"/>
    <property type="match status" value="1"/>
</dbReference>
<dbReference type="PANTHER" id="PTHR30346:SF17">
    <property type="entry name" value="LYSR FAMILY TRANSCRIPTIONAL REGULATOR"/>
    <property type="match status" value="1"/>
</dbReference>